<dbReference type="InParanoid" id="A0A316YWL6"/>
<keyword evidence="2" id="KW-0732">Signal</keyword>
<proteinExistence type="predicted"/>
<feature type="region of interest" description="Disordered" evidence="1">
    <location>
        <begin position="60"/>
        <end position="95"/>
    </location>
</feature>
<evidence type="ECO:0000313" key="4">
    <source>
        <dbReference type="Proteomes" id="UP000245768"/>
    </source>
</evidence>
<keyword evidence="4" id="KW-1185">Reference proteome</keyword>
<feature type="chain" id="PRO_5016268476" evidence="2">
    <location>
        <begin position="20"/>
        <end position="315"/>
    </location>
</feature>
<dbReference type="GeneID" id="37046257"/>
<feature type="compositionally biased region" description="Basic and acidic residues" evidence="1">
    <location>
        <begin position="62"/>
        <end position="95"/>
    </location>
</feature>
<gene>
    <name evidence="3" type="ORF">FA10DRAFT_290300</name>
</gene>
<dbReference type="EMBL" id="KZ819634">
    <property type="protein sequence ID" value="PWN93174.1"/>
    <property type="molecule type" value="Genomic_DNA"/>
</dbReference>
<dbReference type="Proteomes" id="UP000245768">
    <property type="component" value="Unassembled WGS sequence"/>
</dbReference>
<evidence type="ECO:0000313" key="3">
    <source>
        <dbReference type="EMBL" id="PWN93174.1"/>
    </source>
</evidence>
<dbReference type="AlphaFoldDB" id="A0A316YWL6"/>
<name>A0A316YWL6_9BASI</name>
<accession>A0A316YWL6</accession>
<sequence>MRYLSTLLLALHLAAVAYSTPISSDTSGSVSLESYCPSATTLGLRTVHYHKRNLVHFLSGGSKRDKKDKCKDKDADSKKGEASLPDDDKTEWIRRPGESPEDFLVRLDRQATKWGEDGKLNETGVKLIKALGKNILINEARGMQDPQDSHGDILKVIDGTWGEAEALKYGNFNLFKRSAYAESSNMQALERPLLHDPTDWVREADTIRKYWKPKETESKAEFSERIYEQVRVCYKHGVLNFDGMDTLDQKISDLRRFQSIPSEDGKWQKHLRELQDLVQQNMNVKMYKPGNDRTPNSPPPLRPSDFYHHFSRLHL</sequence>
<evidence type="ECO:0000256" key="2">
    <source>
        <dbReference type="SAM" id="SignalP"/>
    </source>
</evidence>
<evidence type="ECO:0000256" key="1">
    <source>
        <dbReference type="SAM" id="MobiDB-lite"/>
    </source>
</evidence>
<feature type="signal peptide" evidence="2">
    <location>
        <begin position="1"/>
        <end position="19"/>
    </location>
</feature>
<dbReference type="RefSeq" id="XP_025380372.1">
    <property type="nucleotide sequence ID" value="XM_025524341.1"/>
</dbReference>
<reference evidence="3" key="1">
    <citation type="journal article" date="2018" name="Mol. Biol. Evol.">
        <title>Broad Genomic Sampling Reveals a Smut Pathogenic Ancestry of the Fungal Clade Ustilaginomycotina.</title>
        <authorList>
            <person name="Kijpornyongpan T."/>
            <person name="Mondo S.J."/>
            <person name="Barry K."/>
            <person name="Sandor L."/>
            <person name="Lee J."/>
            <person name="Lipzen A."/>
            <person name="Pangilinan J."/>
            <person name="LaButti K."/>
            <person name="Hainaut M."/>
            <person name="Henrissat B."/>
            <person name="Grigoriev I.V."/>
            <person name="Spatafora J.W."/>
            <person name="Aime M.C."/>
        </authorList>
    </citation>
    <scope>NUCLEOTIDE SEQUENCE [LARGE SCALE GENOMIC DNA]</scope>
    <source>
        <strain evidence="3">MCA 4198</strain>
    </source>
</reference>
<organism evidence="3 4">
    <name type="scientific">Acaromyces ingoldii</name>
    <dbReference type="NCBI Taxonomy" id="215250"/>
    <lineage>
        <taxon>Eukaryota</taxon>
        <taxon>Fungi</taxon>
        <taxon>Dikarya</taxon>
        <taxon>Basidiomycota</taxon>
        <taxon>Ustilaginomycotina</taxon>
        <taxon>Exobasidiomycetes</taxon>
        <taxon>Exobasidiales</taxon>
        <taxon>Cryptobasidiaceae</taxon>
        <taxon>Acaromyces</taxon>
    </lineage>
</organism>
<protein>
    <submittedName>
        <fullName evidence="3">Uncharacterized protein</fullName>
    </submittedName>
</protein>